<proteinExistence type="predicted"/>
<dbReference type="EMBL" id="CP035033">
    <property type="protein sequence ID" value="QAB14610.1"/>
    <property type="molecule type" value="Genomic_DNA"/>
</dbReference>
<dbReference type="Pfam" id="PF11638">
    <property type="entry name" value="DnaA_N"/>
    <property type="match status" value="1"/>
</dbReference>
<dbReference type="AlphaFoldDB" id="A0A451G538"/>
<keyword evidence="3" id="KW-1185">Reference proteome</keyword>
<dbReference type="InterPro" id="IPR038454">
    <property type="entry name" value="DnaA_N_sf"/>
</dbReference>
<dbReference type="RefSeq" id="WP_128384338.1">
    <property type="nucleotide sequence ID" value="NZ_CP035033.1"/>
</dbReference>
<gene>
    <name evidence="2" type="ORF">EPV75_02475</name>
</gene>
<sequence length="111" mass="12900">MIQSHLLPFKMVKNMSQALKNAYRQNERIPEREEVEPQTWLLVKEQMKTSLTDTEYLSWIHPLKAIETENELTLIAPAGFILDRVKTKYIAQIKRALKKSAPEATLYLSLS</sequence>
<evidence type="ECO:0000313" key="2">
    <source>
        <dbReference type="EMBL" id="QAB14610.1"/>
    </source>
</evidence>
<name>A0A451G538_9GAMM</name>
<evidence type="ECO:0000313" key="3">
    <source>
        <dbReference type="Proteomes" id="UP000285478"/>
    </source>
</evidence>
<dbReference type="Proteomes" id="UP000285478">
    <property type="component" value="Chromosome"/>
</dbReference>
<accession>A0A451G538</accession>
<protein>
    <recommendedName>
        <fullName evidence="1">DnaA N-terminal domain-containing protein</fullName>
    </recommendedName>
</protein>
<reference evidence="2 3" key="1">
    <citation type="journal article" date="2018" name="Environ. Microbiol.">
        <title>Genomes of ubiquitous marine and hypersaline Hydrogenovibrio, Thiomicrorhabdus and Thiomicrospira spp. encode a diversity of mechanisms to sustain chemolithoautotrophy in heterogeneous environments.</title>
        <authorList>
            <person name="Scott K.M."/>
            <person name="Williams J."/>
            <person name="Porter C.M.B."/>
            <person name="Russel S."/>
            <person name="Harmer T.L."/>
            <person name="Paul J.H."/>
            <person name="Antonen K.M."/>
            <person name="Bridges M.K."/>
            <person name="Camper G.J."/>
            <person name="Campla C.K."/>
            <person name="Casella L.G."/>
            <person name="Chase E."/>
            <person name="Conrad J.W."/>
            <person name="Cruz M.C."/>
            <person name="Dunlap D.S."/>
            <person name="Duran L."/>
            <person name="Fahsbender E.M."/>
            <person name="Goldsmith D.B."/>
            <person name="Keeley R.F."/>
            <person name="Kondoff M.R."/>
            <person name="Kussy B.I."/>
            <person name="Lane M.K."/>
            <person name="Lawler S."/>
            <person name="Leigh B.A."/>
            <person name="Lewis C."/>
            <person name="Lostal L.M."/>
            <person name="Marking D."/>
            <person name="Mancera P.A."/>
            <person name="McClenthan E.C."/>
            <person name="McIntyre E.A."/>
            <person name="Mine J.A."/>
            <person name="Modi S."/>
            <person name="Moore B.D."/>
            <person name="Morgan W.A."/>
            <person name="Nelson K.M."/>
            <person name="Nguyen K.N."/>
            <person name="Ogburn N."/>
            <person name="Parrino D.G."/>
            <person name="Pedapudi A.D."/>
            <person name="Pelham R.P."/>
            <person name="Preece A.M."/>
            <person name="Rampersad E.A."/>
            <person name="Richardson J.C."/>
            <person name="Rodgers C.M."/>
            <person name="Schaffer B.L."/>
            <person name="Sheridan N.E."/>
            <person name="Solone M.R."/>
            <person name="Staley Z.R."/>
            <person name="Tabuchi M."/>
            <person name="Waide R.J."/>
            <person name="Wanjugi P.W."/>
            <person name="Young S."/>
            <person name="Clum A."/>
            <person name="Daum C."/>
            <person name="Huntemann M."/>
            <person name="Ivanova N."/>
            <person name="Kyrpides N."/>
            <person name="Mikhailova N."/>
            <person name="Palaniappan K."/>
            <person name="Pillay M."/>
            <person name="Reddy T.B.K."/>
            <person name="Shapiro N."/>
            <person name="Stamatis D."/>
            <person name="Varghese N."/>
            <person name="Woyke T."/>
            <person name="Boden R."/>
            <person name="Freyermuth S.K."/>
            <person name="Kerfeld C.A."/>
        </authorList>
    </citation>
    <scope>NUCLEOTIDE SEQUENCE [LARGE SCALE GENOMIC DNA]</scope>
    <source>
        <strain evidence="2 3">JR-2</strain>
    </source>
</reference>
<dbReference type="Gene3D" id="3.30.300.180">
    <property type="match status" value="1"/>
</dbReference>
<dbReference type="InterPro" id="IPR024633">
    <property type="entry name" value="DnaA_N_dom"/>
</dbReference>
<evidence type="ECO:0000259" key="1">
    <source>
        <dbReference type="Pfam" id="PF11638"/>
    </source>
</evidence>
<dbReference type="KEGG" id="htr:EPV75_02475"/>
<feature type="domain" description="DnaA N-terminal" evidence="1">
    <location>
        <begin position="39"/>
        <end position="98"/>
    </location>
</feature>
<organism evidence="2 3">
    <name type="scientific">Hydrogenovibrio thermophilus</name>
    <dbReference type="NCBI Taxonomy" id="265883"/>
    <lineage>
        <taxon>Bacteria</taxon>
        <taxon>Pseudomonadati</taxon>
        <taxon>Pseudomonadota</taxon>
        <taxon>Gammaproteobacteria</taxon>
        <taxon>Thiotrichales</taxon>
        <taxon>Piscirickettsiaceae</taxon>
        <taxon>Hydrogenovibrio</taxon>
    </lineage>
</organism>